<evidence type="ECO:0000256" key="4">
    <source>
        <dbReference type="SAM" id="Phobius"/>
    </source>
</evidence>
<dbReference type="SUPFAM" id="SSF49854">
    <property type="entry name" value="Spermadhesin, CUB domain"/>
    <property type="match status" value="1"/>
</dbReference>
<organism evidence="6 7">
    <name type="scientific">Mya arenaria</name>
    <name type="common">Soft-shell clam</name>
    <dbReference type="NCBI Taxonomy" id="6604"/>
    <lineage>
        <taxon>Eukaryota</taxon>
        <taxon>Metazoa</taxon>
        <taxon>Spiralia</taxon>
        <taxon>Lophotrochozoa</taxon>
        <taxon>Mollusca</taxon>
        <taxon>Bivalvia</taxon>
        <taxon>Autobranchia</taxon>
        <taxon>Heteroconchia</taxon>
        <taxon>Euheterodonta</taxon>
        <taxon>Imparidentia</taxon>
        <taxon>Neoheterodontei</taxon>
        <taxon>Myida</taxon>
        <taxon>Myoidea</taxon>
        <taxon>Myidae</taxon>
        <taxon>Mya</taxon>
    </lineage>
</organism>
<keyword evidence="4" id="KW-0472">Membrane</keyword>
<dbReference type="Gene3D" id="2.60.120.290">
    <property type="entry name" value="Spermadhesin, CUB domain"/>
    <property type="match status" value="1"/>
</dbReference>
<evidence type="ECO:0000313" key="6">
    <source>
        <dbReference type="EMBL" id="WAQ98401.1"/>
    </source>
</evidence>
<dbReference type="Proteomes" id="UP001164746">
    <property type="component" value="Chromosome 3"/>
</dbReference>
<comment type="caution">
    <text evidence="3">Lacks conserved residue(s) required for the propagation of feature annotation.</text>
</comment>
<evidence type="ECO:0000256" key="2">
    <source>
        <dbReference type="ARBA" id="ARBA00023157"/>
    </source>
</evidence>
<proteinExistence type="predicted"/>
<reference evidence="6" key="1">
    <citation type="submission" date="2022-11" db="EMBL/GenBank/DDBJ databases">
        <title>Centuries of genome instability and evolution in soft-shell clam transmissible cancer (bioRxiv).</title>
        <authorList>
            <person name="Hart S.F.M."/>
            <person name="Yonemitsu M.A."/>
            <person name="Giersch R.M."/>
            <person name="Beal B.F."/>
            <person name="Arriagada G."/>
            <person name="Davis B.W."/>
            <person name="Ostrander E.A."/>
            <person name="Goff S.P."/>
            <person name="Metzger M.J."/>
        </authorList>
    </citation>
    <scope>NUCLEOTIDE SEQUENCE</scope>
    <source>
        <strain evidence="6">MELC-2E11</strain>
        <tissue evidence="6">Siphon/mantle</tissue>
    </source>
</reference>
<keyword evidence="2" id="KW-1015">Disulfide bond</keyword>
<evidence type="ECO:0000256" key="1">
    <source>
        <dbReference type="ARBA" id="ARBA00022737"/>
    </source>
</evidence>
<evidence type="ECO:0000313" key="7">
    <source>
        <dbReference type="Proteomes" id="UP001164746"/>
    </source>
</evidence>
<keyword evidence="4" id="KW-1133">Transmembrane helix</keyword>
<feature type="transmembrane region" description="Helical" evidence="4">
    <location>
        <begin position="6"/>
        <end position="26"/>
    </location>
</feature>
<keyword evidence="7" id="KW-1185">Reference proteome</keyword>
<protein>
    <submittedName>
        <fullName evidence="6">NRP1-like protein</fullName>
    </submittedName>
</protein>
<sequence length="100" mass="11318">MLNITLNITMYMCVVFFIITEIVVNVTSTSNIVWLQGMSGNVSSPNFPRNYPNNFNCTYYINGPQLSTVCIQFDDFLTEHCCDYVRVFDGPPDASRSIGK</sequence>
<dbReference type="PANTHER" id="PTHR24251">
    <property type="entry name" value="OVOCHYMASE-RELATED"/>
    <property type="match status" value="1"/>
</dbReference>
<gene>
    <name evidence="6" type="ORF">MAR_022774</name>
</gene>
<dbReference type="Pfam" id="PF00431">
    <property type="entry name" value="CUB"/>
    <property type="match status" value="1"/>
</dbReference>
<dbReference type="PROSITE" id="PS01180">
    <property type="entry name" value="CUB"/>
    <property type="match status" value="1"/>
</dbReference>
<name>A0ABY7DL11_MYAAR</name>
<feature type="domain" description="CUB" evidence="5">
    <location>
        <begin position="29"/>
        <end position="100"/>
    </location>
</feature>
<dbReference type="EMBL" id="CP111014">
    <property type="protein sequence ID" value="WAQ98401.1"/>
    <property type="molecule type" value="Genomic_DNA"/>
</dbReference>
<dbReference type="InterPro" id="IPR000859">
    <property type="entry name" value="CUB_dom"/>
</dbReference>
<evidence type="ECO:0000259" key="5">
    <source>
        <dbReference type="PROSITE" id="PS01180"/>
    </source>
</evidence>
<keyword evidence="4" id="KW-0812">Transmembrane</keyword>
<evidence type="ECO:0000256" key="3">
    <source>
        <dbReference type="PROSITE-ProRule" id="PRU00059"/>
    </source>
</evidence>
<dbReference type="CDD" id="cd00041">
    <property type="entry name" value="CUB"/>
    <property type="match status" value="1"/>
</dbReference>
<dbReference type="PANTHER" id="PTHR24251:SF50">
    <property type="entry name" value="ATTRACTIN-LIKE 1A"/>
    <property type="match status" value="1"/>
</dbReference>
<keyword evidence="1" id="KW-0677">Repeat</keyword>
<accession>A0ABY7DL11</accession>
<dbReference type="InterPro" id="IPR035914">
    <property type="entry name" value="Sperma_CUB_dom_sf"/>
</dbReference>